<keyword evidence="5 7" id="KW-0808">Transferase</keyword>
<keyword evidence="3" id="KW-0169">Cobalamin biosynthesis</keyword>
<keyword evidence="10" id="KW-1185">Reference proteome</keyword>
<dbReference type="GO" id="GO:0046026">
    <property type="term" value="F:precorrin-4 C11-methyltransferase activity"/>
    <property type="evidence" value="ECO:0007669"/>
    <property type="project" value="InterPro"/>
</dbReference>
<dbReference type="NCBIfam" id="TIGR01465">
    <property type="entry name" value="cobM_cbiF"/>
    <property type="match status" value="1"/>
</dbReference>
<dbReference type="InterPro" id="IPR035996">
    <property type="entry name" value="4pyrrol_Methylase_sf"/>
</dbReference>
<dbReference type="GO" id="GO:0032259">
    <property type="term" value="P:methylation"/>
    <property type="evidence" value="ECO:0007669"/>
    <property type="project" value="UniProtKB-KW"/>
</dbReference>
<dbReference type="Gene3D" id="3.40.1010.10">
    <property type="entry name" value="Cobalt-precorrin-4 Transmethylase, Domain 1"/>
    <property type="match status" value="1"/>
</dbReference>
<evidence type="ECO:0000256" key="7">
    <source>
        <dbReference type="RuleBase" id="RU003960"/>
    </source>
</evidence>
<comment type="similarity">
    <text evidence="2 7">Belongs to the precorrin methyltransferase family.</text>
</comment>
<dbReference type="RefSeq" id="WP_092043691.1">
    <property type="nucleotide sequence ID" value="NZ_FOTK01000024.1"/>
</dbReference>
<evidence type="ECO:0000256" key="4">
    <source>
        <dbReference type="ARBA" id="ARBA00022603"/>
    </source>
</evidence>
<name>A0A1I4PCH1_9HYPH</name>
<dbReference type="PANTHER" id="PTHR45790">
    <property type="entry name" value="SIROHEME SYNTHASE-RELATED"/>
    <property type="match status" value="1"/>
</dbReference>
<dbReference type="UniPathway" id="UPA00148"/>
<evidence type="ECO:0000256" key="1">
    <source>
        <dbReference type="ARBA" id="ARBA00004953"/>
    </source>
</evidence>
<dbReference type="PROSITE" id="PS00839">
    <property type="entry name" value="SUMT_1"/>
    <property type="match status" value="1"/>
</dbReference>
<evidence type="ECO:0000313" key="9">
    <source>
        <dbReference type="EMBL" id="SFM25449.1"/>
    </source>
</evidence>
<gene>
    <name evidence="9" type="ORF">SAMN05192568_102423</name>
</gene>
<accession>A0A1I4PCH1</accession>
<dbReference type="STRING" id="582667.SAMN05192568_102423"/>
<dbReference type="InterPro" id="IPR006362">
    <property type="entry name" value="Cbl_synth_CobM/CibF"/>
</dbReference>
<dbReference type="InterPro" id="IPR000878">
    <property type="entry name" value="4pyrrol_Mease"/>
</dbReference>
<proteinExistence type="inferred from homology"/>
<keyword evidence="6" id="KW-0949">S-adenosyl-L-methionine</keyword>
<dbReference type="PANTHER" id="PTHR45790:SF4">
    <property type="entry name" value="COBALT-PRECORRIN-4 C(11)-METHYLTRANSFERASE"/>
    <property type="match status" value="1"/>
</dbReference>
<dbReference type="GO" id="GO:0009236">
    <property type="term" value="P:cobalamin biosynthetic process"/>
    <property type="evidence" value="ECO:0007669"/>
    <property type="project" value="UniProtKB-UniPathway"/>
</dbReference>
<evidence type="ECO:0000256" key="5">
    <source>
        <dbReference type="ARBA" id="ARBA00022679"/>
    </source>
</evidence>
<evidence type="ECO:0000256" key="2">
    <source>
        <dbReference type="ARBA" id="ARBA00005879"/>
    </source>
</evidence>
<sequence>MTVHFIGAGPGAADLITVRGRDRIAACPVCLYAGSLVAPEILGWCPPGARIIDTAPLDLDAIMAEIAVADGRGQDVARLHSGDLSIWSALAEQMRRLDRLGIAYTVTPGVPAFAAAAAMLRRELTVPGVSQSVVLTRTSGRASAMPERETLAAFAATGATLAIHLSIHVVEKVAAELIPFYGAACPAAALFRASWPDERALVGDLAGLPALVAEAGLERTALILVGPALGAADFRESALYAPDYDRRYRPGGTVGSAV</sequence>
<keyword evidence="4 7" id="KW-0489">Methyltransferase</keyword>
<evidence type="ECO:0000313" key="10">
    <source>
        <dbReference type="Proteomes" id="UP000199048"/>
    </source>
</evidence>
<feature type="domain" description="Tetrapyrrole methylase" evidence="8">
    <location>
        <begin position="2"/>
        <end position="207"/>
    </location>
</feature>
<dbReference type="Proteomes" id="UP000199048">
    <property type="component" value="Unassembled WGS sequence"/>
</dbReference>
<comment type="pathway">
    <text evidence="1">Cofactor biosynthesis; adenosylcobalamin biosynthesis.</text>
</comment>
<evidence type="ECO:0000256" key="3">
    <source>
        <dbReference type="ARBA" id="ARBA00022573"/>
    </source>
</evidence>
<dbReference type="PROSITE" id="PS00840">
    <property type="entry name" value="SUMT_2"/>
    <property type="match status" value="1"/>
</dbReference>
<reference evidence="10" key="1">
    <citation type="submission" date="2016-10" db="EMBL/GenBank/DDBJ databases">
        <authorList>
            <person name="Varghese N."/>
            <person name="Submissions S."/>
        </authorList>
    </citation>
    <scope>NUCLEOTIDE SEQUENCE [LARGE SCALE GENOMIC DNA]</scope>
    <source>
        <strain evidence="10">BL36</strain>
    </source>
</reference>
<dbReference type="InterPro" id="IPR014777">
    <property type="entry name" value="4pyrrole_Mease_sub1"/>
</dbReference>
<dbReference type="EMBL" id="FOTK01000024">
    <property type="protein sequence ID" value="SFM25449.1"/>
    <property type="molecule type" value="Genomic_DNA"/>
</dbReference>
<dbReference type="InterPro" id="IPR050161">
    <property type="entry name" value="Siro_Cobalamin_biosynth"/>
</dbReference>
<evidence type="ECO:0000259" key="8">
    <source>
        <dbReference type="Pfam" id="PF00590"/>
    </source>
</evidence>
<dbReference type="Gene3D" id="3.30.950.10">
    <property type="entry name" value="Methyltransferase, Cobalt-precorrin-4 Transmethylase, Domain 2"/>
    <property type="match status" value="1"/>
</dbReference>
<evidence type="ECO:0000256" key="6">
    <source>
        <dbReference type="ARBA" id="ARBA00022691"/>
    </source>
</evidence>
<protein>
    <submittedName>
        <fullName evidence="9">Precorrin-4/cobalt-precorrin-4 C11-methyltransferase</fullName>
    </submittedName>
</protein>
<dbReference type="OrthoDB" id="9815856at2"/>
<dbReference type="SUPFAM" id="SSF53790">
    <property type="entry name" value="Tetrapyrrole methylase"/>
    <property type="match status" value="1"/>
</dbReference>
<dbReference type="Pfam" id="PF00590">
    <property type="entry name" value="TP_methylase"/>
    <property type="match status" value="1"/>
</dbReference>
<dbReference type="AlphaFoldDB" id="A0A1I4PCH1"/>
<dbReference type="CDD" id="cd11641">
    <property type="entry name" value="Precorrin-4_C11-MT"/>
    <property type="match status" value="1"/>
</dbReference>
<dbReference type="InterPro" id="IPR003043">
    <property type="entry name" value="Uropor_MeTrfase_CS"/>
</dbReference>
<organism evidence="9 10">
    <name type="scientific">Methylobacterium pseudosasicola</name>
    <dbReference type="NCBI Taxonomy" id="582667"/>
    <lineage>
        <taxon>Bacteria</taxon>
        <taxon>Pseudomonadati</taxon>
        <taxon>Pseudomonadota</taxon>
        <taxon>Alphaproteobacteria</taxon>
        <taxon>Hyphomicrobiales</taxon>
        <taxon>Methylobacteriaceae</taxon>
        <taxon>Methylobacterium</taxon>
    </lineage>
</organism>
<dbReference type="InterPro" id="IPR014776">
    <property type="entry name" value="4pyrrole_Mease_sub2"/>
</dbReference>